<keyword evidence="2 4" id="KW-0238">DNA-binding</keyword>
<keyword evidence="3" id="KW-0804">Transcription</keyword>
<evidence type="ECO:0000313" key="7">
    <source>
        <dbReference type="Proteomes" id="UP000001817"/>
    </source>
</evidence>
<dbReference type="AlphaFoldDB" id="Q13J95"/>
<name>Q13J95_PARXL</name>
<dbReference type="PROSITE" id="PS50977">
    <property type="entry name" value="HTH_TETR_2"/>
    <property type="match status" value="1"/>
</dbReference>
<dbReference type="Proteomes" id="UP000001817">
    <property type="component" value="Chromosome 2"/>
</dbReference>
<dbReference type="InterPro" id="IPR001647">
    <property type="entry name" value="HTH_TetR"/>
</dbReference>
<evidence type="ECO:0000256" key="2">
    <source>
        <dbReference type="ARBA" id="ARBA00023125"/>
    </source>
</evidence>
<dbReference type="PANTHER" id="PTHR47506:SF7">
    <property type="entry name" value="TRANSCRIPTIONAL REGULATORY PROTEIN"/>
    <property type="match status" value="1"/>
</dbReference>
<dbReference type="eggNOG" id="COG1309">
    <property type="taxonomic scope" value="Bacteria"/>
</dbReference>
<dbReference type="PANTHER" id="PTHR47506">
    <property type="entry name" value="TRANSCRIPTIONAL REGULATORY PROTEIN"/>
    <property type="match status" value="1"/>
</dbReference>
<dbReference type="RefSeq" id="WP_011493108.1">
    <property type="nucleotide sequence ID" value="NC_007952.1"/>
</dbReference>
<evidence type="ECO:0000256" key="4">
    <source>
        <dbReference type="PROSITE-ProRule" id="PRU00335"/>
    </source>
</evidence>
<evidence type="ECO:0000256" key="3">
    <source>
        <dbReference type="ARBA" id="ARBA00023163"/>
    </source>
</evidence>
<dbReference type="Gene3D" id="1.10.10.60">
    <property type="entry name" value="Homeodomain-like"/>
    <property type="match status" value="1"/>
</dbReference>
<keyword evidence="7" id="KW-1185">Reference proteome</keyword>
<reference evidence="6 7" key="1">
    <citation type="journal article" date="2006" name="Proc. Natl. Acad. Sci. U.S.A.">
        <title>Burkholderia xenovorans LB400 harbors a multi-replicon, 9.73-Mbp genome shaped for versatility.</title>
        <authorList>
            <person name="Chain P.S."/>
            <person name="Denef V.J."/>
            <person name="Konstantinidis K.T."/>
            <person name="Vergez L.M."/>
            <person name="Agullo L."/>
            <person name="Reyes V.L."/>
            <person name="Hauser L."/>
            <person name="Cordova M."/>
            <person name="Gomez L."/>
            <person name="Gonzalez M."/>
            <person name="Land M."/>
            <person name="Lao V."/>
            <person name="Larimer F."/>
            <person name="LiPuma J.J."/>
            <person name="Mahenthiralingam E."/>
            <person name="Malfatti S.A."/>
            <person name="Marx C.J."/>
            <person name="Parnell J.J."/>
            <person name="Ramette A."/>
            <person name="Richardson P."/>
            <person name="Seeger M."/>
            <person name="Smith D."/>
            <person name="Spilker T."/>
            <person name="Sul W.J."/>
            <person name="Tsoi T.V."/>
            <person name="Ulrich L.E."/>
            <person name="Zhulin I.B."/>
            <person name="Tiedje J.M."/>
        </authorList>
    </citation>
    <scope>NUCLEOTIDE SEQUENCE [LARGE SCALE GENOMIC DNA]</scope>
    <source>
        <strain evidence="6 7">LB400</strain>
    </source>
</reference>
<protein>
    <submittedName>
        <fullName evidence="6">Transcriptional regulator, TetR family</fullName>
    </submittedName>
</protein>
<dbReference type="GO" id="GO:0003677">
    <property type="term" value="F:DNA binding"/>
    <property type="evidence" value="ECO:0007669"/>
    <property type="project" value="UniProtKB-UniRule"/>
</dbReference>
<feature type="domain" description="HTH tetR-type" evidence="5">
    <location>
        <begin position="9"/>
        <end position="69"/>
    </location>
</feature>
<proteinExistence type="predicted"/>
<feature type="DNA-binding region" description="H-T-H motif" evidence="4">
    <location>
        <begin position="32"/>
        <end position="51"/>
    </location>
</feature>
<organism evidence="6 7">
    <name type="scientific">Paraburkholderia xenovorans (strain LB400)</name>
    <dbReference type="NCBI Taxonomy" id="266265"/>
    <lineage>
        <taxon>Bacteria</taxon>
        <taxon>Pseudomonadati</taxon>
        <taxon>Pseudomonadota</taxon>
        <taxon>Betaproteobacteria</taxon>
        <taxon>Burkholderiales</taxon>
        <taxon>Burkholderiaceae</taxon>
        <taxon>Paraburkholderia</taxon>
    </lineage>
</organism>
<dbReference type="Pfam" id="PF00440">
    <property type="entry name" value="TetR_N"/>
    <property type="match status" value="1"/>
</dbReference>
<gene>
    <name evidence="6" type="ORF">Bxe_B0084</name>
</gene>
<dbReference type="KEGG" id="bxb:DR64_5442"/>
<dbReference type="SUPFAM" id="SSF46689">
    <property type="entry name" value="Homeodomain-like"/>
    <property type="match status" value="1"/>
</dbReference>
<sequence>MRVSRAQAEENRRTVIEAAGRLFRERGFEGVGLNDLMGAAGLTQGGFYKQFRSKDDLAAQACDRVLADSTERLTQLVKSSGENALATIISRYLSFEHRDQIADGCIFPALGPDAARHSPELIRSFETGIRSYLDVIERAAQASSDQRAESDPAVVLSTMVGALVLSRVAEDQTLSARILDSAINSLLNRNRSDRPEVDTVDQGRS</sequence>
<dbReference type="KEGG" id="bxe:Bxe_B0084"/>
<evidence type="ECO:0000313" key="6">
    <source>
        <dbReference type="EMBL" id="ABE35844.1"/>
    </source>
</evidence>
<dbReference type="PRINTS" id="PR00455">
    <property type="entry name" value="HTHTETR"/>
</dbReference>
<evidence type="ECO:0000259" key="5">
    <source>
        <dbReference type="PROSITE" id="PS50977"/>
    </source>
</evidence>
<dbReference type="SUPFAM" id="SSF48498">
    <property type="entry name" value="Tetracyclin repressor-like, C-terminal domain"/>
    <property type="match status" value="1"/>
</dbReference>
<evidence type="ECO:0000256" key="1">
    <source>
        <dbReference type="ARBA" id="ARBA00023015"/>
    </source>
</evidence>
<dbReference type="InterPro" id="IPR009057">
    <property type="entry name" value="Homeodomain-like_sf"/>
</dbReference>
<dbReference type="PATRIC" id="fig|266265.5.peg.7696"/>
<dbReference type="Gene3D" id="1.10.357.10">
    <property type="entry name" value="Tetracycline Repressor, domain 2"/>
    <property type="match status" value="1"/>
</dbReference>
<dbReference type="InterPro" id="IPR036271">
    <property type="entry name" value="Tet_transcr_reg_TetR-rel_C_sf"/>
</dbReference>
<dbReference type="OrthoDB" id="9798857at2"/>
<accession>Q13J95</accession>
<dbReference type="STRING" id="266265.Bxe_B0084"/>
<dbReference type="EMBL" id="CP000271">
    <property type="protein sequence ID" value="ABE35844.1"/>
    <property type="molecule type" value="Genomic_DNA"/>
</dbReference>
<keyword evidence="1" id="KW-0805">Transcription regulation</keyword>